<dbReference type="GO" id="GO:0006412">
    <property type="term" value="P:translation"/>
    <property type="evidence" value="ECO:0007669"/>
    <property type="project" value="InterPro"/>
</dbReference>
<evidence type="ECO:0000256" key="2">
    <source>
        <dbReference type="ARBA" id="ARBA00022980"/>
    </source>
</evidence>
<proteinExistence type="inferred from homology"/>
<dbReference type="AlphaFoldDB" id="A0AAV9J1I0"/>
<dbReference type="InterPro" id="IPR000554">
    <property type="entry name" value="Ribosomal_eS7"/>
</dbReference>
<dbReference type="Proteomes" id="UP001301350">
    <property type="component" value="Unassembled WGS sequence"/>
</dbReference>
<comment type="caution">
    <text evidence="5">The sequence shown here is derived from an EMBL/GenBank/DDBJ whole genome shotgun (WGS) entry which is preliminary data.</text>
</comment>
<dbReference type="GO" id="GO:0030686">
    <property type="term" value="C:90S preribosome"/>
    <property type="evidence" value="ECO:0007669"/>
    <property type="project" value="TreeGrafter"/>
</dbReference>
<evidence type="ECO:0000313" key="6">
    <source>
        <dbReference type="Proteomes" id="UP001301350"/>
    </source>
</evidence>
<keyword evidence="6" id="KW-1185">Reference proteome</keyword>
<evidence type="ECO:0000313" key="5">
    <source>
        <dbReference type="EMBL" id="KAK4538472.1"/>
    </source>
</evidence>
<dbReference type="PANTHER" id="PTHR11278">
    <property type="entry name" value="40S RIBOSOMAL PROTEIN S7"/>
    <property type="match status" value="1"/>
</dbReference>
<comment type="similarity">
    <text evidence="1 4">Belongs to the eukaryotic ribosomal protein eS7 family.</text>
</comment>
<dbReference type="GO" id="GO:0006364">
    <property type="term" value="P:rRNA processing"/>
    <property type="evidence" value="ECO:0007669"/>
    <property type="project" value="TreeGrafter"/>
</dbReference>
<dbReference type="GO" id="GO:0022627">
    <property type="term" value="C:cytosolic small ribosomal subunit"/>
    <property type="evidence" value="ECO:0007669"/>
    <property type="project" value="TreeGrafter"/>
</dbReference>
<name>A0AAV9J1I0_CYACA</name>
<dbReference type="Pfam" id="PF01251">
    <property type="entry name" value="Ribosomal_S7e"/>
    <property type="match status" value="1"/>
</dbReference>
<keyword evidence="3 4" id="KW-0687">Ribonucleoprotein</keyword>
<dbReference type="PANTHER" id="PTHR11278:SF0">
    <property type="entry name" value="SMALL RIBOSOMAL SUBUNIT PROTEIN ES7"/>
    <property type="match status" value="1"/>
</dbReference>
<dbReference type="GO" id="GO:0003735">
    <property type="term" value="F:structural constituent of ribosome"/>
    <property type="evidence" value="ECO:0007669"/>
    <property type="project" value="InterPro"/>
</dbReference>
<evidence type="ECO:0000256" key="1">
    <source>
        <dbReference type="ARBA" id="ARBA00007820"/>
    </source>
</evidence>
<dbReference type="GO" id="GO:0032040">
    <property type="term" value="C:small-subunit processome"/>
    <property type="evidence" value="ECO:0007669"/>
    <property type="project" value="TreeGrafter"/>
</dbReference>
<evidence type="ECO:0000256" key="3">
    <source>
        <dbReference type="ARBA" id="ARBA00023274"/>
    </source>
</evidence>
<dbReference type="GO" id="GO:0042274">
    <property type="term" value="P:ribosomal small subunit biogenesis"/>
    <property type="evidence" value="ECO:0007669"/>
    <property type="project" value="TreeGrafter"/>
</dbReference>
<evidence type="ECO:0000256" key="4">
    <source>
        <dbReference type="RuleBase" id="RU364105"/>
    </source>
</evidence>
<protein>
    <recommendedName>
        <fullName evidence="4">40S ribosomal protein S7</fullName>
    </recommendedName>
</protein>
<sequence>MASGGASAAVTPALSRKIVKGAHESVLPVEEQVAQALLDLEAGASDLKMEVRELAISNVFEVDVGGGRVALVLYVPYRLLSRYHRVHTRLVRELEKKFSGRQVVVLGKRRILPKERKGHRLLKQKRPRSRTLTAVQDAYLEDLVYPTEIVGKRTVFRTDQSRVLHVHLDPRERPNVEHRVDAYRAVYKKITGKEVVFEFPDF</sequence>
<dbReference type="EMBL" id="JANCYW010000018">
    <property type="protein sequence ID" value="KAK4538472.1"/>
    <property type="molecule type" value="Genomic_DNA"/>
</dbReference>
<reference evidence="5 6" key="1">
    <citation type="submission" date="2022-07" db="EMBL/GenBank/DDBJ databases">
        <title>Genome-wide signatures of adaptation to extreme environments.</title>
        <authorList>
            <person name="Cho C.H."/>
            <person name="Yoon H.S."/>
        </authorList>
    </citation>
    <scope>NUCLEOTIDE SEQUENCE [LARGE SCALE GENOMIC DNA]</scope>
    <source>
        <strain evidence="5 6">DBV 063 E5</strain>
    </source>
</reference>
<gene>
    <name evidence="5" type="ORF">CDCA_CDCA18G4497</name>
</gene>
<organism evidence="5 6">
    <name type="scientific">Cyanidium caldarium</name>
    <name type="common">Red alga</name>
    <dbReference type="NCBI Taxonomy" id="2771"/>
    <lineage>
        <taxon>Eukaryota</taxon>
        <taxon>Rhodophyta</taxon>
        <taxon>Bangiophyceae</taxon>
        <taxon>Cyanidiales</taxon>
        <taxon>Cyanidiaceae</taxon>
        <taxon>Cyanidium</taxon>
    </lineage>
</organism>
<accession>A0AAV9J1I0</accession>
<keyword evidence="2 4" id="KW-0689">Ribosomal protein</keyword>